<comment type="caution">
    <text evidence="3">The sequence shown here is derived from an EMBL/GenBank/DDBJ whole genome shotgun (WGS) entry which is preliminary data.</text>
</comment>
<evidence type="ECO:0000256" key="1">
    <source>
        <dbReference type="SAM" id="MobiDB-lite"/>
    </source>
</evidence>
<protein>
    <submittedName>
        <fullName evidence="3">Uncharacterized protein</fullName>
    </submittedName>
</protein>
<reference evidence="3" key="1">
    <citation type="submission" date="2020-06" db="EMBL/GenBank/DDBJ databases">
        <title>Whole Genome Sequence of Bradyrhizobium sp. Strain 1S1.</title>
        <authorList>
            <person name="Bromfield E.S.P."/>
            <person name="Cloutier S."/>
        </authorList>
    </citation>
    <scope>NUCLEOTIDE SEQUENCE [LARGE SCALE GENOMIC DNA]</scope>
    <source>
        <strain evidence="3">1S1</strain>
    </source>
</reference>
<accession>A0A974A2V3</accession>
<keyword evidence="2" id="KW-0472">Membrane</keyword>
<feature type="transmembrane region" description="Helical" evidence="2">
    <location>
        <begin position="434"/>
        <end position="459"/>
    </location>
</feature>
<gene>
    <name evidence="3" type="ORF">HAP48_025990</name>
</gene>
<dbReference type="AlphaFoldDB" id="A0A974A2V3"/>
<organism evidence="3">
    <name type="scientific">Bradyrhizobium septentrionale</name>
    <dbReference type="NCBI Taxonomy" id="1404411"/>
    <lineage>
        <taxon>Bacteria</taxon>
        <taxon>Pseudomonadati</taxon>
        <taxon>Pseudomonadota</taxon>
        <taxon>Alphaproteobacteria</taxon>
        <taxon>Hyphomicrobiales</taxon>
        <taxon>Nitrobacteraceae</taxon>
        <taxon>Bradyrhizobium</taxon>
    </lineage>
</organism>
<evidence type="ECO:0000256" key="2">
    <source>
        <dbReference type="SAM" id="Phobius"/>
    </source>
</evidence>
<keyword evidence="2" id="KW-0812">Transmembrane</keyword>
<evidence type="ECO:0000313" key="3">
    <source>
        <dbReference type="EMBL" id="NVI46348.1"/>
    </source>
</evidence>
<feature type="transmembrane region" description="Helical" evidence="2">
    <location>
        <begin position="41"/>
        <end position="61"/>
    </location>
</feature>
<keyword evidence="2" id="KW-1133">Transmembrane helix</keyword>
<feature type="transmembrane region" description="Helical" evidence="2">
    <location>
        <begin position="465"/>
        <end position="485"/>
    </location>
</feature>
<dbReference type="RefSeq" id="WP_166205674.1">
    <property type="nucleotide sequence ID" value="NZ_CP088285.1"/>
</dbReference>
<dbReference type="EMBL" id="JAAOLE020000001">
    <property type="protein sequence ID" value="NVI46348.1"/>
    <property type="molecule type" value="Genomic_DNA"/>
</dbReference>
<feature type="compositionally biased region" description="Polar residues" evidence="1">
    <location>
        <begin position="574"/>
        <end position="585"/>
    </location>
</feature>
<name>A0A974A2V3_9BRAD</name>
<feature type="region of interest" description="Disordered" evidence="1">
    <location>
        <begin position="524"/>
        <end position="593"/>
    </location>
</feature>
<proteinExistence type="predicted"/>
<sequence length="662" mass="69938">MNAYQIGVSIVLANGVSPVLAIIGSDLLKLHTSTGQINQNFAGWSTALLGVGAILTGATILGAMTKIVEKSADFQDAMTKVSQLNPKVAELVKSGEIQRMSFKIGSDLGMKVEDVTKVYGGIYGVLQDPEEAEKITPMAARYARLMQARHPGSHPEDSINTLMRAGELSGRLTDEHGRIDPKKVQDWFDMAARLEAATHGQVNPEQLLGLAQQGGGVALRSLSQEGYEHMAIMAQMMGGQRAGTALLSLRSQMTGTMMKRSAEAMQEYGLLKEGEWTHAGGHVEMTDEAAHRMLSLVNKDPMAFVEELLKRLEAKGIHGSDDQMLALQRILGRQTTQRMVADMLLAREQIKRETAGLEQGATVDQGLAGYDKNIHAAQQNMSTAWHNLMIAIGGSQGERFATFLNKIADGIKWVTDKVNGLDPKTIDTIFQVTAGLAAGLVTIGAVLLVALGTVTIGALVGSATLIGGAVAAVVAAAATFAAFHWDDIKAAFNGIYGAITGFIDKLVALYHSIGGWFSSAPNHNPRVGGGPRGDAKSDGAAPPSPAWSPPAGMVLGTEVAPGGITPGGVPPTTQAAPSGTPSYNPRSGYHPNLRPGIQLQSWNPGIERNKPSQISLSLQIDGRTLAQAISDELEALLGFPTGAPSPDGVGRWFDGDHNTVTT</sequence>